<comment type="similarity">
    <text evidence="1">Belongs to the FTR family.</text>
</comment>
<feature type="domain" description="Formylmethanofuran: tetrahydromethanopterin formyltransferase Ftr C-terminal" evidence="4">
    <location>
        <begin position="147"/>
        <end position="293"/>
    </location>
</feature>
<evidence type="ECO:0000259" key="3">
    <source>
        <dbReference type="Pfam" id="PF01913"/>
    </source>
</evidence>
<dbReference type="EC" id="2.3.1.101" evidence="5 6"/>
<dbReference type="Gene3D" id="3.30.70.520">
    <property type="match status" value="2"/>
</dbReference>
<evidence type="ECO:0000313" key="8">
    <source>
        <dbReference type="Proteomes" id="UP000246004"/>
    </source>
</evidence>
<dbReference type="GO" id="GO:0030270">
    <property type="term" value="F:formylmethanofuran-tetrahydromethanopterin N-formyltransferase activity"/>
    <property type="evidence" value="ECO:0007669"/>
    <property type="project" value="UniProtKB-EC"/>
</dbReference>
<dbReference type="InterPro" id="IPR002770">
    <property type="entry name" value="ForMFR_H4MPT_ForTrfase_C"/>
</dbReference>
<dbReference type="InterPro" id="IPR023447">
    <property type="entry name" value="ForMFR_H4MPT_ForTrfase_fd-like"/>
</dbReference>
<evidence type="ECO:0000313" key="6">
    <source>
        <dbReference type="EMBL" id="PWL08348.1"/>
    </source>
</evidence>
<dbReference type="Proteomes" id="UP000246004">
    <property type="component" value="Unassembled WGS sequence"/>
</dbReference>
<dbReference type="InterPro" id="IPR022667">
    <property type="entry name" value="ForMFR_H4MPT_ForTrfase_N"/>
</dbReference>
<dbReference type="GO" id="GO:0006730">
    <property type="term" value="P:one-carbon metabolic process"/>
    <property type="evidence" value="ECO:0007669"/>
    <property type="project" value="InterPro"/>
</dbReference>
<keyword evidence="5" id="KW-0012">Acyltransferase</keyword>
<evidence type="ECO:0000256" key="1">
    <source>
        <dbReference type="ARBA" id="ARBA00006770"/>
    </source>
</evidence>
<feature type="domain" description="Formylmethanofuran: tetrahydromethanopterin formyltransferase Ftr N-terminal" evidence="3">
    <location>
        <begin position="1"/>
        <end position="144"/>
    </location>
</feature>
<dbReference type="OrthoDB" id="81373at2157"/>
<keyword evidence="7" id="KW-1185">Reference proteome</keyword>
<dbReference type="NCBIfam" id="NF002554">
    <property type="entry name" value="PRK02114.1"/>
    <property type="match status" value="1"/>
</dbReference>
<dbReference type="RefSeq" id="WP_095607911.1">
    <property type="nucleotide sequence ID" value="NZ_CAUHCB010000004.1"/>
</dbReference>
<accession>A0A2A2HFN7</accession>
<evidence type="ECO:0000313" key="5">
    <source>
        <dbReference type="EMBL" id="PAV08259.1"/>
    </source>
</evidence>
<dbReference type="Pfam" id="PF02741">
    <property type="entry name" value="FTR_C"/>
    <property type="match status" value="1"/>
</dbReference>
<organism evidence="5 7">
    <name type="scientific">Methanosphaera cuniculi</name>
    <dbReference type="NCBI Taxonomy" id="1077256"/>
    <lineage>
        <taxon>Archaea</taxon>
        <taxon>Methanobacteriati</taxon>
        <taxon>Methanobacteriota</taxon>
        <taxon>Methanomada group</taxon>
        <taxon>Methanobacteria</taxon>
        <taxon>Methanobacteriales</taxon>
        <taxon>Methanobacteriaceae</taxon>
        <taxon>Methanosphaera</taxon>
    </lineage>
</organism>
<name>A0A2A2HFN7_9EURY</name>
<dbReference type="Pfam" id="PF01913">
    <property type="entry name" value="FTR"/>
    <property type="match status" value="1"/>
</dbReference>
<dbReference type="EMBL" id="LWMS01000020">
    <property type="protein sequence ID" value="PWL08348.1"/>
    <property type="molecule type" value="Genomic_DNA"/>
</dbReference>
<dbReference type="EMBL" id="LMVN01000001">
    <property type="protein sequence ID" value="PAV08259.1"/>
    <property type="molecule type" value="Genomic_DNA"/>
</dbReference>
<evidence type="ECO:0000259" key="4">
    <source>
        <dbReference type="Pfam" id="PF02741"/>
    </source>
</evidence>
<dbReference type="SUPFAM" id="SSF55112">
    <property type="entry name" value="Formylmethanofuran:tetrahydromethanopterin formyltransferase"/>
    <property type="match status" value="2"/>
</dbReference>
<evidence type="ECO:0000256" key="2">
    <source>
        <dbReference type="ARBA" id="ARBA00022679"/>
    </source>
</evidence>
<keyword evidence="6" id="KW-0378">Hydrolase</keyword>
<keyword evidence="2 5" id="KW-0808">Transferase</keyword>
<evidence type="ECO:0000313" key="7">
    <source>
        <dbReference type="Proteomes" id="UP000217528"/>
    </source>
</evidence>
<gene>
    <name evidence="6" type="primary">fhcD_1</name>
    <name evidence="5" type="ORF">ASJ82_03450</name>
    <name evidence="6" type="ORF">MSCUN_07840</name>
</gene>
<protein>
    <submittedName>
        <fullName evidence="5">Formylmethanofuran--tetrahydromethanopterin N-formyltransferase</fullName>
    </submittedName>
    <submittedName>
        <fullName evidence="6">Formyltransferase/hydrolase complex subunit D</fullName>
        <ecNumber evidence="5 6">2.3.1.101</ecNumber>
    </submittedName>
</protein>
<sequence length="296" mass="32096">MENKEIIIDDTYAEAFKTKAAHLLITATTKQLAHIAATEATGFATSFIGCGAEAGIDQYIPPEKTPDNRPGYSIIICQNKTEDLEEQLLERIGQCVLTAPTTAVYNLIEESDKQTNLGFKLSFFADGYQTSYDENDKTYYKIPVMSGDFIIEENFGITNAVAGGNLFIMAKTQQTALLAAQAAVEAIANISGVITPFPGGIVASGSKVGSKKYKFMNATTNEQFCPTLKDEIDDSQLPEDVNGVYEIVFDALNEDIINEATQKAIDAIKTVPDVVKISAGNYGGNLGKYKINLIKQ</sequence>
<comment type="caution">
    <text evidence="5">The sequence shown here is derived from an EMBL/GenBank/DDBJ whole genome shotgun (WGS) entry which is preliminary data.</text>
</comment>
<dbReference type="GO" id="GO:0016787">
    <property type="term" value="F:hydrolase activity"/>
    <property type="evidence" value="ECO:0007669"/>
    <property type="project" value="UniProtKB-KW"/>
</dbReference>
<dbReference type="InterPro" id="IPR014053">
    <property type="entry name" value="ForMFR_H4MPT_ForTrfase"/>
</dbReference>
<proteinExistence type="inferred from homology"/>
<reference evidence="6 8" key="1">
    <citation type="submission" date="2016-04" db="EMBL/GenBank/DDBJ databases">
        <title>Genome sequence of Methanosphaera cuniculi DSM 4103.</title>
        <authorList>
            <person name="Poehlein A."/>
            <person name="Seedorf H."/>
            <person name="Daniel R."/>
        </authorList>
    </citation>
    <scope>NUCLEOTIDE SEQUENCE [LARGE SCALE GENOMIC DNA]</scope>
    <source>
        <strain evidence="6 8">DSM 4103</strain>
    </source>
</reference>
<dbReference type="Proteomes" id="UP000217528">
    <property type="component" value="Unassembled WGS sequence"/>
</dbReference>
<reference evidence="5 7" key="2">
    <citation type="journal article" date="2017" name="BMC Genomics">
        <title>Genomic analysis of methanogenic archaea reveals a shift towards energy conservation.</title>
        <authorList>
            <person name="Gilmore S.P."/>
            <person name="Henske J.K."/>
            <person name="Sexton J.A."/>
            <person name="Solomon K.V."/>
            <person name="Seppala S."/>
            <person name="Yoo J.I."/>
            <person name="Huyett L.M."/>
            <person name="Pressman A."/>
            <person name="Cogan J.Z."/>
            <person name="Kivenson V."/>
            <person name="Peng X."/>
            <person name="Tan Y."/>
            <person name="Valentine D.L."/>
            <person name="O'Malley M.A."/>
        </authorList>
    </citation>
    <scope>NUCLEOTIDE SEQUENCE [LARGE SCALE GENOMIC DNA]</scope>
    <source>
        <strain evidence="5 7">1R-7</strain>
    </source>
</reference>
<dbReference type="NCBIfam" id="TIGR03119">
    <property type="entry name" value="one_C_fhcD"/>
    <property type="match status" value="1"/>
</dbReference>
<dbReference type="PIRSF" id="PIRSF006414">
    <property type="entry name" value="Ftr_formyl_trnsf"/>
    <property type="match status" value="1"/>
</dbReference>
<dbReference type="AlphaFoldDB" id="A0A2A2HFN7"/>